<gene>
    <name evidence="1" type="ORF">BDR25DRAFT_307390</name>
</gene>
<dbReference type="Proteomes" id="UP000799755">
    <property type="component" value="Unassembled WGS sequence"/>
</dbReference>
<reference evidence="1" key="1">
    <citation type="journal article" date="2020" name="Stud. Mycol.">
        <title>101 Dothideomycetes genomes: a test case for predicting lifestyles and emergence of pathogens.</title>
        <authorList>
            <person name="Haridas S."/>
            <person name="Albert R."/>
            <person name="Binder M."/>
            <person name="Bloem J."/>
            <person name="Labutti K."/>
            <person name="Salamov A."/>
            <person name="Andreopoulos B."/>
            <person name="Baker S."/>
            <person name="Barry K."/>
            <person name="Bills G."/>
            <person name="Bluhm B."/>
            <person name="Cannon C."/>
            <person name="Castanera R."/>
            <person name="Culley D."/>
            <person name="Daum C."/>
            <person name="Ezra D."/>
            <person name="Gonzalez J."/>
            <person name="Henrissat B."/>
            <person name="Kuo A."/>
            <person name="Liang C."/>
            <person name="Lipzen A."/>
            <person name="Lutzoni F."/>
            <person name="Magnuson J."/>
            <person name="Mondo S."/>
            <person name="Nolan M."/>
            <person name="Ohm R."/>
            <person name="Pangilinan J."/>
            <person name="Park H.-J."/>
            <person name="Ramirez L."/>
            <person name="Alfaro M."/>
            <person name="Sun H."/>
            <person name="Tritt A."/>
            <person name="Yoshinaga Y."/>
            <person name="Zwiers L.-H."/>
            <person name="Turgeon B."/>
            <person name="Goodwin S."/>
            <person name="Spatafora J."/>
            <person name="Crous P."/>
            <person name="Grigoriev I."/>
        </authorList>
    </citation>
    <scope>NUCLEOTIDE SEQUENCE</scope>
    <source>
        <strain evidence="1">ATCC 200398</strain>
    </source>
</reference>
<protein>
    <submittedName>
        <fullName evidence="1">Uncharacterized protein</fullName>
    </submittedName>
</protein>
<proteinExistence type="predicted"/>
<evidence type="ECO:0000313" key="1">
    <source>
        <dbReference type="EMBL" id="KAF2464076.1"/>
    </source>
</evidence>
<dbReference type="EMBL" id="MU003540">
    <property type="protein sequence ID" value="KAF2464076.1"/>
    <property type="molecule type" value="Genomic_DNA"/>
</dbReference>
<evidence type="ECO:0000313" key="2">
    <source>
        <dbReference type="Proteomes" id="UP000799755"/>
    </source>
</evidence>
<organism evidence="1 2">
    <name type="scientific">Lindgomyces ingoldianus</name>
    <dbReference type="NCBI Taxonomy" id="673940"/>
    <lineage>
        <taxon>Eukaryota</taxon>
        <taxon>Fungi</taxon>
        <taxon>Dikarya</taxon>
        <taxon>Ascomycota</taxon>
        <taxon>Pezizomycotina</taxon>
        <taxon>Dothideomycetes</taxon>
        <taxon>Pleosporomycetidae</taxon>
        <taxon>Pleosporales</taxon>
        <taxon>Lindgomycetaceae</taxon>
        <taxon>Lindgomyces</taxon>
    </lineage>
</organism>
<keyword evidence="2" id="KW-1185">Reference proteome</keyword>
<accession>A0ACB6QD53</accession>
<name>A0ACB6QD53_9PLEO</name>
<comment type="caution">
    <text evidence="1">The sequence shown here is derived from an EMBL/GenBank/DDBJ whole genome shotgun (WGS) entry which is preliminary data.</text>
</comment>
<sequence>MLVTDLSIGLVWNAVTTDYFGQDRQALAALKAVLGPRTNIDGLSKPNRWFMVGIWYSVILKVGCCTWMGMAK</sequence>